<dbReference type="InterPro" id="IPR027007">
    <property type="entry name" value="C2_DOCK-type_domain"/>
</dbReference>
<dbReference type="SMART" id="SM00233">
    <property type="entry name" value="PH"/>
    <property type="match status" value="1"/>
</dbReference>
<dbReference type="Pfam" id="PF11878">
    <property type="entry name" value="DOCK_C-D_N"/>
    <property type="match status" value="1"/>
</dbReference>
<evidence type="ECO:0000256" key="1">
    <source>
        <dbReference type="PROSITE-ProRule" id="PRU00983"/>
    </source>
</evidence>
<dbReference type="InterPro" id="IPR037809">
    <property type="entry name" value="C2_Dock-D"/>
</dbReference>
<keyword evidence="6" id="KW-1185">Reference proteome</keyword>
<dbReference type="Proteomes" id="UP000694523">
    <property type="component" value="Unplaced"/>
</dbReference>
<comment type="similarity">
    <text evidence="1">Belongs to the DOCK family.</text>
</comment>
<dbReference type="Pfam" id="PF00169">
    <property type="entry name" value="PH"/>
    <property type="match status" value="1"/>
</dbReference>
<dbReference type="InterPro" id="IPR011993">
    <property type="entry name" value="PH-like_dom_sf"/>
</dbReference>
<evidence type="ECO:0000313" key="5">
    <source>
        <dbReference type="Ensembl" id="ENSNMLP00000025298.1"/>
    </source>
</evidence>
<dbReference type="Ensembl" id="ENSNMLT00000028292.1">
    <property type="protein sequence ID" value="ENSNMLP00000025298.1"/>
    <property type="gene ID" value="ENSNMLG00000015996.1"/>
</dbReference>
<organism evidence="5 6">
    <name type="scientific">Neogobius melanostomus</name>
    <name type="common">round goby</name>
    <dbReference type="NCBI Taxonomy" id="47308"/>
    <lineage>
        <taxon>Eukaryota</taxon>
        <taxon>Metazoa</taxon>
        <taxon>Chordata</taxon>
        <taxon>Craniata</taxon>
        <taxon>Vertebrata</taxon>
        <taxon>Euteleostomi</taxon>
        <taxon>Actinopterygii</taxon>
        <taxon>Neopterygii</taxon>
        <taxon>Teleostei</taxon>
        <taxon>Neoteleostei</taxon>
        <taxon>Acanthomorphata</taxon>
        <taxon>Gobiaria</taxon>
        <taxon>Gobiiformes</taxon>
        <taxon>Gobioidei</taxon>
        <taxon>Gobiidae</taxon>
        <taxon>Benthophilinae</taxon>
        <taxon>Neogobiini</taxon>
        <taxon>Neogobius</taxon>
    </lineage>
</organism>
<dbReference type="PANTHER" id="PTHR23317:SF71">
    <property type="entry name" value="DEDICATOR OF CYTOKINESIS PROTEIN 10"/>
    <property type="match status" value="1"/>
</dbReference>
<reference evidence="5" key="1">
    <citation type="submission" date="2025-08" db="UniProtKB">
        <authorList>
            <consortium name="Ensembl"/>
        </authorList>
    </citation>
    <scope>IDENTIFICATION</scope>
</reference>
<reference evidence="5" key="2">
    <citation type="submission" date="2025-09" db="UniProtKB">
        <authorList>
            <consortium name="Ensembl"/>
        </authorList>
    </citation>
    <scope>IDENTIFICATION</scope>
</reference>
<name>A0A8C6WQW5_9GOBI</name>
<dbReference type="SUPFAM" id="SSF50729">
    <property type="entry name" value="PH domain-like"/>
    <property type="match status" value="1"/>
</dbReference>
<dbReference type="InterPro" id="IPR021816">
    <property type="entry name" value="DOCK_C/D_N"/>
</dbReference>
<dbReference type="PANTHER" id="PTHR23317">
    <property type="entry name" value="DEDICATOR OF CYTOKINESIS DOCK"/>
    <property type="match status" value="1"/>
</dbReference>
<dbReference type="InterPro" id="IPR026791">
    <property type="entry name" value="DOCK"/>
</dbReference>
<accession>A0A8C6WQW5</accession>
<feature type="domain" description="C2 DOCK-type" evidence="4">
    <location>
        <begin position="532"/>
        <end position="704"/>
    </location>
</feature>
<dbReference type="CDD" id="cd08697">
    <property type="entry name" value="C2_Dock-D"/>
    <property type="match status" value="1"/>
</dbReference>
<evidence type="ECO:0000259" key="3">
    <source>
        <dbReference type="PROSITE" id="PS50003"/>
    </source>
</evidence>
<evidence type="ECO:0000259" key="4">
    <source>
        <dbReference type="PROSITE" id="PS51650"/>
    </source>
</evidence>
<dbReference type="GO" id="GO:0005085">
    <property type="term" value="F:guanyl-nucleotide exchange factor activity"/>
    <property type="evidence" value="ECO:0007669"/>
    <property type="project" value="InterPro"/>
</dbReference>
<dbReference type="GO" id="GO:0030334">
    <property type="term" value="P:regulation of cell migration"/>
    <property type="evidence" value="ECO:0007669"/>
    <property type="project" value="TreeGrafter"/>
</dbReference>
<feature type="region of interest" description="Disordered" evidence="2">
    <location>
        <begin position="242"/>
        <end position="263"/>
    </location>
</feature>
<evidence type="ECO:0000313" key="6">
    <source>
        <dbReference type="Proteomes" id="UP000694523"/>
    </source>
</evidence>
<dbReference type="InterPro" id="IPR035892">
    <property type="entry name" value="C2_domain_sf"/>
</dbReference>
<protein>
    <submittedName>
        <fullName evidence="5">Dedicator of cytokinesis 10</fullName>
    </submittedName>
</protein>
<dbReference type="GO" id="GO:0060997">
    <property type="term" value="P:dendritic spine morphogenesis"/>
    <property type="evidence" value="ECO:0007669"/>
    <property type="project" value="TreeGrafter"/>
</dbReference>
<dbReference type="AlphaFoldDB" id="A0A8C6WQW5"/>
<dbReference type="Pfam" id="PF14429">
    <property type="entry name" value="DOCK-C2"/>
    <property type="match status" value="1"/>
</dbReference>
<dbReference type="Gene3D" id="2.60.40.150">
    <property type="entry name" value="C2 domain"/>
    <property type="match status" value="1"/>
</dbReference>
<dbReference type="InterPro" id="IPR001849">
    <property type="entry name" value="PH_domain"/>
</dbReference>
<proteinExistence type="inferred from homology"/>
<sequence length="1088" mass="124128">MDSSLKAIVSATAMKYTRSISYFIVISFLHQEKPKLVDPLDYEAVVSELGDELKEDPLRDLLLFPDNDFTVRRWGKKVQVPSCATQWRKSEHTSSGNVLIEEAFDCSCYNASLNLRIEPKCHCLPSLQSFKRRYFQLTQLTDNSYIMNFYKDEKISKEPKGCIFLDSCTGVVQNNRLRKHAFELKMNEVTYFVLAAESEQDMEEWISTLTRILQISPHDAPIPDRKSVDLTEHRQGMSILNLPSPVLRSPRTEHPPPEPTVRPFEEKLGRRFMITCRSLNLMLQGCLSENDTEPLTNIEPFFVSLTLFDIREGRKISADFHVDLNHDAVRQMVGGCSTGTNGQVVALCPIYLQAIFSVTNPHTDIVMVARVEKVLMGNIACGTEPYIKNTDSSKTVQKVIKSNKHFCSKLGKYRMPFAWAVRSVFKDNHGALDRDSRFSPLFRQESNKISTDDLIKLVNEYRRAEKTSKLQTIPGTLDIAMDYVPMEYPNCVTSSYVPVKPFDELDKHQPTVEVEEFVQDATKFTQPHRVYKNHIYVFPKHLKYDSQKSFAKARNLAVYVEFRSSDEESAKPVKCIYGKPGGPLFTTAACSTVLHHSQNPDFYDEVKIELPTHLHEKHHLLFSFYHVTCDINAKTNAKRKEALETSVGYAWLPLLKEGRLITQEFNIAVSSNLPPGYLGNKEGGADVKWVDGGKAIFRGSTNVISTVYTQVSLKTSASTSVILCSVVLCFAILLFHSSVIMINILFSCRVLVYMVSKCHEENLDHFLHSYIKYVFKTEAHGFRTVHEELAKAVKNILKFSWFFFELIVKSMAQHLVDGNKVKLPRPQRFPSSYLSRVESLVETVSEHIFWKNKDLVEETRCANAAVGSFVKRCFTLMDRGFTFKLISNYINMITATDSKILCELKFEFLREVCNHEHYIPLSLPVPSARISGQLYEDFHLPYNLTGEFCRKHFLTGLLLRELGLALQDEQDLRHRALATLKSLMAKHSLDARYATKEKQARIASLYLPLYGLILDNMPRFFLRDIIPLYFTSSDQVRLVFGDKLLGVIPVTRHGNSVDASFSKEVLNSITGEQNVSEHRGVVYRVGYG</sequence>
<feature type="domain" description="PH" evidence="3">
    <location>
        <begin position="128"/>
        <end position="214"/>
    </location>
</feature>
<dbReference type="Gene3D" id="2.30.29.30">
    <property type="entry name" value="Pleckstrin-homology domain (PH domain)/Phosphotyrosine-binding domain (PTB)"/>
    <property type="match status" value="1"/>
</dbReference>
<dbReference type="PROSITE" id="PS51650">
    <property type="entry name" value="C2_DOCK"/>
    <property type="match status" value="1"/>
</dbReference>
<dbReference type="PROSITE" id="PS50003">
    <property type="entry name" value="PH_DOMAIN"/>
    <property type="match status" value="1"/>
</dbReference>
<dbReference type="CDD" id="cd13267">
    <property type="entry name" value="PH_DOCK-D"/>
    <property type="match status" value="1"/>
</dbReference>
<evidence type="ECO:0000256" key="2">
    <source>
        <dbReference type="SAM" id="MobiDB-lite"/>
    </source>
</evidence>
<dbReference type="GO" id="GO:0007264">
    <property type="term" value="P:small GTPase-mediated signal transduction"/>
    <property type="evidence" value="ECO:0007669"/>
    <property type="project" value="InterPro"/>
</dbReference>